<evidence type="ECO:0000256" key="1">
    <source>
        <dbReference type="SAM" id="MobiDB-lite"/>
    </source>
</evidence>
<keyword evidence="3" id="KW-1185">Reference proteome</keyword>
<sequence length="82" mass="8493">MVLDVAGGRISLRLASDPNADATITGPPPRVLTLFSGNLDLTEAEEHGIQITGSWEAVRRVLPRSGDASGGRSSPAAGERTP</sequence>
<protein>
    <recommendedName>
        <fullName evidence="4">MDMPI C-terminal domain-containing protein</fullName>
    </recommendedName>
</protein>
<dbReference type="EMBL" id="JACHJJ010000021">
    <property type="protein sequence ID" value="MBB5966154.1"/>
    <property type="molecule type" value="Genomic_DNA"/>
</dbReference>
<proteinExistence type="predicted"/>
<dbReference type="Proteomes" id="UP000562352">
    <property type="component" value="Unassembled WGS sequence"/>
</dbReference>
<name>A0A841DCH8_PLAVE</name>
<evidence type="ECO:0000313" key="2">
    <source>
        <dbReference type="EMBL" id="MBB5966154.1"/>
    </source>
</evidence>
<evidence type="ECO:0000313" key="3">
    <source>
        <dbReference type="Proteomes" id="UP000562352"/>
    </source>
</evidence>
<accession>A0A841DCH8</accession>
<evidence type="ECO:0008006" key="4">
    <source>
        <dbReference type="Google" id="ProtNLM"/>
    </source>
</evidence>
<organism evidence="2 3">
    <name type="scientific">Planomonospora venezuelensis</name>
    <dbReference type="NCBI Taxonomy" id="1999"/>
    <lineage>
        <taxon>Bacteria</taxon>
        <taxon>Bacillati</taxon>
        <taxon>Actinomycetota</taxon>
        <taxon>Actinomycetes</taxon>
        <taxon>Streptosporangiales</taxon>
        <taxon>Streptosporangiaceae</taxon>
        <taxon>Planomonospora</taxon>
    </lineage>
</organism>
<gene>
    <name evidence="2" type="ORF">FHS22_005445</name>
</gene>
<dbReference type="SUPFAM" id="SSF55718">
    <property type="entry name" value="SCP-like"/>
    <property type="match status" value="1"/>
</dbReference>
<comment type="caution">
    <text evidence="2">The sequence shown here is derived from an EMBL/GenBank/DDBJ whole genome shotgun (WGS) entry which is preliminary data.</text>
</comment>
<dbReference type="AlphaFoldDB" id="A0A841DCH8"/>
<feature type="region of interest" description="Disordered" evidence="1">
    <location>
        <begin position="62"/>
        <end position="82"/>
    </location>
</feature>
<reference evidence="2 3" key="1">
    <citation type="submission" date="2020-08" db="EMBL/GenBank/DDBJ databases">
        <title>Genomic Encyclopedia of Type Strains, Phase III (KMG-III): the genomes of soil and plant-associated and newly described type strains.</title>
        <authorList>
            <person name="Whitman W."/>
        </authorList>
    </citation>
    <scope>NUCLEOTIDE SEQUENCE [LARGE SCALE GENOMIC DNA]</scope>
    <source>
        <strain evidence="2 3">CECT 3303</strain>
    </source>
</reference>
<dbReference type="InterPro" id="IPR036527">
    <property type="entry name" value="SCP2_sterol-bd_dom_sf"/>
</dbReference>